<dbReference type="InterPro" id="IPR006680">
    <property type="entry name" value="Amidohydro-rel"/>
</dbReference>
<dbReference type="NCBIfam" id="TIGR02022">
    <property type="entry name" value="hutF"/>
    <property type="match status" value="1"/>
</dbReference>
<dbReference type="GO" id="GO:0005829">
    <property type="term" value="C:cytosol"/>
    <property type="evidence" value="ECO:0007669"/>
    <property type="project" value="TreeGrafter"/>
</dbReference>
<dbReference type="SUPFAM" id="SSF51338">
    <property type="entry name" value="Composite domain of metallo-dependent hydrolases"/>
    <property type="match status" value="1"/>
</dbReference>
<dbReference type="NCBIfam" id="NF006681">
    <property type="entry name" value="PRK09229.1-2"/>
    <property type="match status" value="1"/>
</dbReference>
<feature type="domain" description="Amidohydrolase-related" evidence="5">
    <location>
        <begin position="60"/>
        <end position="445"/>
    </location>
</feature>
<dbReference type="AlphaFoldDB" id="A0A545U2Y5"/>
<dbReference type="EC" id="3.5.3.13" evidence="6"/>
<dbReference type="EMBL" id="VHSH01000001">
    <property type="protein sequence ID" value="TQV83826.1"/>
    <property type="molecule type" value="Genomic_DNA"/>
</dbReference>
<proteinExistence type="predicted"/>
<dbReference type="Proteomes" id="UP000315252">
    <property type="component" value="Unassembled WGS sequence"/>
</dbReference>
<dbReference type="InterPro" id="IPR032466">
    <property type="entry name" value="Metal_Hydrolase"/>
</dbReference>
<dbReference type="SUPFAM" id="SSF51556">
    <property type="entry name" value="Metallo-dependent hydrolases"/>
    <property type="match status" value="1"/>
</dbReference>
<dbReference type="CDD" id="cd01313">
    <property type="entry name" value="Met_dep_hydrolase_E"/>
    <property type="match status" value="1"/>
</dbReference>
<dbReference type="OrthoDB" id="9796020at2"/>
<keyword evidence="2" id="KW-0479">Metal-binding</keyword>
<dbReference type="GO" id="GO:0019239">
    <property type="term" value="F:deaminase activity"/>
    <property type="evidence" value="ECO:0007669"/>
    <property type="project" value="TreeGrafter"/>
</dbReference>
<dbReference type="Pfam" id="PF01979">
    <property type="entry name" value="Amidohydro_1"/>
    <property type="match status" value="1"/>
</dbReference>
<evidence type="ECO:0000256" key="2">
    <source>
        <dbReference type="ARBA" id="ARBA00022723"/>
    </source>
</evidence>
<evidence type="ECO:0000256" key="1">
    <source>
        <dbReference type="ARBA" id="ARBA00001947"/>
    </source>
</evidence>
<evidence type="ECO:0000256" key="4">
    <source>
        <dbReference type="ARBA" id="ARBA00022833"/>
    </source>
</evidence>
<dbReference type="NCBIfam" id="NF006684">
    <property type="entry name" value="PRK09229.1-5"/>
    <property type="match status" value="1"/>
</dbReference>
<evidence type="ECO:0000256" key="3">
    <source>
        <dbReference type="ARBA" id="ARBA00022801"/>
    </source>
</evidence>
<dbReference type="InterPro" id="IPR011059">
    <property type="entry name" value="Metal-dep_hydrolase_composite"/>
</dbReference>
<dbReference type="GO" id="GO:0046872">
    <property type="term" value="F:metal ion binding"/>
    <property type="evidence" value="ECO:0007669"/>
    <property type="project" value="UniProtKB-KW"/>
</dbReference>
<sequence length="467" mass="50231">MTSAPLSDATSVFAPTALLPDGWANHVLFDLSGEGDIDGVHRGVMEAAIPAGTHRCKGPVIPGMPNLHSHAFQRAMAGLAERSGPSDDSFWTWRQVMYDFVGRLTPEQAQAIAAQLYVEMLKAGYTAVGEFHYLHHGPDGQPYDDLAEMSRRVMAAARHTGIGITQLPVLYGYGGFGAQAAGEGQRRFLNDPERFLKLLEILFQDAAGDPQAQIGFAPHSLRAVTPETLTAVLAGVKGFDSHAPIHIHIAEQLKEVEDCLAWSGRRPIDWLFDNFTVDCHWCLIHATHMTAQETARLADSGAVAGLCPTTEANLGDGLFPAVDYFAQDGAWGIGSDSHISISPVEELRWLEYGQRLIHRGRNLLGPPGEGHSVGAALYGDALFGGAQALGRRIGHLDSGSRADLVVLDPDLPCLLGKEGDLLLDAAVFAGNLNPVRDVMVGGHWVVQDGRHRDEEAVVQGFRAALGL</sequence>
<keyword evidence="3 6" id="KW-0378">Hydrolase</keyword>
<dbReference type="RefSeq" id="WP_142895061.1">
    <property type="nucleotide sequence ID" value="NZ_ML660052.1"/>
</dbReference>
<dbReference type="GO" id="GO:0050416">
    <property type="term" value="F:formimidoylglutamate deiminase activity"/>
    <property type="evidence" value="ECO:0007669"/>
    <property type="project" value="UniProtKB-EC"/>
</dbReference>
<evidence type="ECO:0000259" key="5">
    <source>
        <dbReference type="Pfam" id="PF01979"/>
    </source>
</evidence>
<comment type="caution">
    <text evidence="6">The sequence shown here is derived from an EMBL/GenBank/DDBJ whole genome shotgun (WGS) entry which is preliminary data.</text>
</comment>
<accession>A0A545U2Y5</accession>
<dbReference type="Gene3D" id="2.30.40.10">
    <property type="entry name" value="Urease, subunit C, domain 1"/>
    <property type="match status" value="1"/>
</dbReference>
<dbReference type="InterPro" id="IPR051607">
    <property type="entry name" value="Metallo-dep_hydrolases"/>
</dbReference>
<evidence type="ECO:0000313" key="7">
    <source>
        <dbReference type="Proteomes" id="UP000315252"/>
    </source>
</evidence>
<dbReference type="Gene3D" id="3.20.20.140">
    <property type="entry name" value="Metal-dependent hydrolases"/>
    <property type="match status" value="1"/>
</dbReference>
<evidence type="ECO:0000313" key="6">
    <source>
        <dbReference type="EMBL" id="TQV83826.1"/>
    </source>
</evidence>
<gene>
    <name evidence="6" type="ORF">FKG95_04400</name>
</gene>
<dbReference type="PANTHER" id="PTHR11271:SF48">
    <property type="entry name" value="AMIDOHYDROLASE-RELATED DOMAIN-CONTAINING PROTEIN"/>
    <property type="match status" value="1"/>
</dbReference>
<protein>
    <submittedName>
        <fullName evidence="6">Formimidoylglutamate deiminase</fullName>
        <ecNumber evidence="6">3.5.3.13</ecNumber>
    </submittedName>
</protein>
<dbReference type="PANTHER" id="PTHR11271">
    <property type="entry name" value="GUANINE DEAMINASE"/>
    <property type="match status" value="1"/>
</dbReference>
<keyword evidence="4" id="KW-0862">Zinc</keyword>
<comment type="cofactor">
    <cofactor evidence="1">
        <name>Zn(2+)</name>
        <dbReference type="ChEBI" id="CHEBI:29105"/>
    </cofactor>
</comment>
<organism evidence="6 7">
    <name type="scientific">Denitrobaculum tricleocarpae</name>
    <dbReference type="NCBI Taxonomy" id="2591009"/>
    <lineage>
        <taxon>Bacteria</taxon>
        <taxon>Pseudomonadati</taxon>
        <taxon>Pseudomonadota</taxon>
        <taxon>Alphaproteobacteria</taxon>
        <taxon>Rhodospirillales</taxon>
        <taxon>Rhodospirillaceae</taxon>
        <taxon>Denitrobaculum</taxon>
    </lineage>
</organism>
<dbReference type="InterPro" id="IPR010252">
    <property type="entry name" value="HutF"/>
</dbReference>
<reference evidence="6 7" key="1">
    <citation type="submission" date="2019-06" db="EMBL/GenBank/DDBJ databases">
        <title>Whole genome sequence for Rhodospirillaceae sp. R148.</title>
        <authorList>
            <person name="Wang G."/>
        </authorList>
    </citation>
    <scope>NUCLEOTIDE SEQUENCE [LARGE SCALE GENOMIC DNA]</scope>
    <source>
        <strain evidence="6 7">R148</strain>
    </source>
</reference>
<name>A0A545U2Y5_9PROT</name>
<keyword evidence="7" id="KW-1185">Reference proteome</keyword>